<reference evidence="2 3" key="2">
    <citation type="submission" date="2018-11" db="EMBL/GenBank/DDBJ databases">
        <authorList>
            <consortium name="Pathogen Informatics"/>
        </authorList>
    </citation>
    <scope>NUCLEOTIDE SEQUENCE [LARGE SCALE GENOMIC DNA]</scope>
</reference>
<dbReference type="Proteomes" id="UP000271098">
    <property type="component" value="Unassembled WGS sequence"/>
</dbReference>
<proteinExistence type="predicted"/>
<evidence type="ECO:0000313" key="3">
    <source>
        <dbReference type="Proteomes" id="UP000271098"/>
    </source>
</evidence>
<evidence type="ECO:0000256" key="1">
    <source>
        <dbReference type="SAM" id="MobiDB-lite"/>
    </source>
</evidence>
<dbReference type="AlphaFoldDB" id="A0A183E051"/>
<evidence type="ECO:0000313" key="4">
    <source>
        <dbReference type="WBParaSite" id="GPUH_0001436101-mRNA-1"/>
    </source>
</evidence>
<feature type="region of interest" description="Disordered" evidence="1">
    <location>
        <begin position="30"/>
        <end position="81"/>
    </location>
</feature>
<dbReference type="EMBL" id="UYRT01081155">
    <property type="protein sequence ID" value="VDN23999.1"/>
    <property type="molecule type" value="Genomic_DNA"/>
</dbReference>
<feature type="compositionally biased region" description="Low complexity" evidence="1">
    <location>
        <begin position="138"/>
        <end position="151"/>
    </location>
</feature>
<organism evidence="4">
    <name type="scientific">Gongylonema pulchrum</name>
    <dbReference type="NCBI Taxonomy" id="637853"/>
    <lineage>
        <taxon>Eukaryota</taxon>
        <taxon>Metazoa</taxon>
        <taxon>Ecdysozoa</taxon>
        <taxon>Nematoda</taxon>
        <taxon>Chromadorea</taxon>
        <taxon>Rhabditida</taxon>
        <taxon>Spirurina</taxon>
        <taxon>Spiruromorpha</taxon>
        <taxon>Spiruroidea</taxon>
        <taxon>Gongylonematidae</taxon>
        <taxon>Gongylonema</taxon>
    </lineage>
</organism>
<feature type="region of interest" description="Disordered" evidence="1">
    <location>
        <begin position="117"/>
        <end position="200"/>
    </location>
</feature>
<dbReference type="WBParaSite" id="GPUH_0001436101-mRNA-1">
    <property type="protein sequence ID" value="GPUH_0001436101-mRNA-1"/>
    <property type="gene ID" value="GPUH_0001436101"/>
</dbReference>
<evidence type="ECO:0000313" key="2">
    <source>
        <dbReference type="EMBL" id="VDN23999.1"/>
    </source>
</evidence>
<feature type="compositionally biased region" description="Acidic residues" evidence="1">
    <location>
        <begin position="39"/>
        <end position="54"/>
    </location>
</feature>
<sequence length="220" mass="24709">MVGLLATKKNNRMQFQHGVKDIKKTKPFCRRRKVASSSGEDELDDELSDEELEVLESPQSNGDNSYIDGGENGRASSSTCRDLTFEERLEALTDAESNEEATKKSVNWLCKPRLNDSLKENNTQPTVINGKRRRAIISSSSENEGSEESSSQTAPINLKMMVKKAKKRKKIMKSSSEESEASELYDSDGSARLAESDSEDSQVYSFFFEFIFLYKSDLVT</sequence>
<accession>A0A183E051</accession>
<reference evidence="4" key="1">
    <citation type="submission" date="2016-06" db="UniProtKB">
        <authorList>
            <consortium name="WormBaseParasite"/>
        </authorList>
    </citation>
    <scope>IDENTIFICATION</scope>
</reference>
<gene>
    <name evidence="2" type="ORF">GPUH_LOCUS14342</name>
</gene>
<keyword evidence="3" id="KW-1185">Reference proteome</keyword>
<feature type="compositionally biased region" description="Basic residues" evidence="1">
    <location>
        <begin position="161"/>
        <end position="172"/>
    </location>
</feature>
<name>A0A183E051_9BILA</name>
<feature type="compositionally biased region" description="Acidic residues" evidence="1">
    <location>
        <begin position="177"/>
        <end position="186"/>
    </location>
</feature>
<protein>
    <submittedName>
        <fullName evidence="2 4">Uncharacterized protein</fullName>
    </submittedName>
</protein>